<proteinExistence type="predicted"/>
<dbReference type="AlphaFoldDB" id="A0A9Q3H2N8"/>
<name>A0A9Q3H2N8_9BASI</name>
<organism evidence="1 2">
    <name type="scientific">Austropuccinia psidii MF-1</name>
    <dbReference type="NCBI Taxonomy" id="1389203"/>
    <lineage>
        <taxon>Eukaryota</taxon>
        <taxon>Fungi</taxon>
        <taxon>Dikarya</taxon>
        <taxon>Basidiomycota</taxon>
        <taxon>Pucciniomycotina</taxon>
        <taxon>Pucciniomycetes</taxon>
        <taxon>Pucciniales</taxon>
        <taxon>Sphaerophragmiaceae</taxon>
        <taxon>Austropuccinia</taxon>
    </lineage>
</organism>
<protein>
    <submittedName>
        <fullName evidence="1">Uncharacterized protein</fullName>
    </submittedName>
</protein>
<evidence type="ECO:0000313" key="2">
    <source>
        <dbReference type="Proteomes" id="UP000765509"/>
    </source>
</evidence>
<evidence type="ECO:0000313" key="1">
    <source>
        <dbReference type="EMBL" id="MBW0487210.1"/>
    </source>
</evidence>
<reference evidence="1" key="1">
    <citation type="submission" date="2021-03" db="EMBL/GenBank/DDBJ databases">
        <title>Draft genome sequence of rust myrtle Austropuccinia psidii MF-1, a brazilian biotype.</title>
        <authorList>
            <person name="Quecine M.C."/>
            <person name="Pachon D.M.R."/>
            <person name="Bonatelli M.L."/>
            <person name="Correr F.H."/>
            <person name="Franceschini L.M."/>
            <person name="Leite T.F."/>
            <person name="Margarido G.R.A."/>
            <person name="Almeida C.A."/>
            <person name="Ferrarezi J.A."/>
            <person name="Labate C.A."/>
        </authorList>
    </citation>
    <scope>NUCLEOTIDE SEQUENCE</scope>
    <source>
        <strain evidence="1">MF-1</strain>
    </source>
</reference>
<comment type="caution">
    <text evidence="1">The sequence shown here is derived from an EMBL/GenBank/DDBJ whole genome shotgun (WGS) entry which is preliminary data.</text>
</comment>
<dbReference type="OrthoDB" id="8029976at2759"/>
<dbReference type="Proteomes" id="UP000765509">
    <property type="component" value="Unassembled WGS sequence"/>
</dbReference>
<gene>
    <name evidence="1" type="ORF">O181_026925</name>
</gene>
<sequence>MGPALSYKKLSKNLIKSVLDLALLSTPIPKGTKPMAFGTTKKLLIELETVNIKIPNELLLYSLLGKLAGDSKLHQLVPSLTLNKELIERPNLILNFLQDYIYLTKSKDPNCTNFPSALVSTTNESFKIIHYFTNGKHNPKSTTNKKEECWEENQQLRPNWKDNKKNKFQSKAYLSTANTLITSLSNT</sequence>
<dbReference type="EMBL" id="AVOT02009031">
    <property type="protein sequence ID" value="MBW0487210.1"/>
    <property type="molecule type" value="Genomic_DNA"/>
</dbReference>
<accession>A0A9Q3H2N8</accession>
<keyword evidence="2" id="KW-1185">Reference proteome</keyword>